<feature type="region of interest" description="Disordered" evidence="1">
    <location>
        <begin position="217"/>
        <end position="242"/>
    </location>
</feature>
<organism evidence="2 3">
    <name type="scientific">Medicago truncatula</name>
    <name type="common">Barrel medic</name>
    <name type="synonym">Medicago tribuloides</name>
    <dbReference type="NCBI Taxonomy" id="3880"/>
    <lineage>
        <taxon>Eukaryota</taxon>
        <taxon>Viridiplantae</taxon>
        <taxon>Streptophyta</taxon>
        <taxon>Embryophyta</taxon>
        <taxon>Tracheophyta</taxon>
        <taxon>Spermatophyta</taxon>
        <taxon>Magnoliopsida</taxon>
        <taxon>eudicotyledons</taxon>
        <taxon>Gunneridae</taxon>
        <taxon>Pentapetalae</taxon>
        <taxon>rosids</taxon>
        <taxon>fabids</taxon>
        <taxon>Fabales</taxon>
        <taxon>Fabaceae</taxon>
        <taxon>Papilionoideae</taxon>
        <taxon>50 kb inversion clade</taxon>
        <taxon>NPAAA clade</taxon>
        <taxon>Hologalegina</taxon>
        <taxon>IRL clade</taxon>
        <taxon>Trifolieae</taxon>
        <taxon>Medicago</taxon>
    </lineage>
</organism>
<name>A0A396I8Z9_MEDTR</name>
<dbReference type="EMBL" id="PSQE01000004">
    <property type="protein sequence ID" value="RHN60125.1"/>
    <property type="molecule type" value="Genomic_DNA"/>
</dbReference>
<evidence type="ECO:0000256" key="1">
    <source>
        <dbReference type="SAM" id="MobiDB-lite"/>
    </source>
</evidence>
<feature type="compositionally biased region" description="Basic and acidic residues" evidence="1">
    <location>
        <begin position="11"/>
        <end position="27"/>
    </location>
</feature>
<dbReference type="AlphaFoldDB" id="A0A396I8Z9"/>
<proteinExistence type="predicted"/>
<gene>
    <name evidence="2" type="ORF">MtrunA17_Chr4g0022031</name>
</gene>
<comment type="caution">
    <text evidence="2">The sequence shown here is derived from an EMBL/GenBank/DDBJ whole genome shotgun (WGS) entry which is preliminary data.</text>
</comment>
<dbReference type="Proteomes" id="UP000265566">
    <property type="component" value="Chromosome 4"/>
</dbReference>
<feature type="region of interest" description="Disordered" evidence="1">
    <location>
        <begin position="1"/>
        <end position="75"/>
    </location>
</feature>
<evidence type="ECO:0000313" key="3">
    <source>
        <dbReference type="Proteomes" id="UP000265566"/>
    </source>
</evidence>
<reference evidence="3" key="1">
    <citation type="journal article" date="2018" name="Nat. Plants">
        <title>Whole-genome landscape of Medicago truncatula symbiotic genes.</title>
        <authorList>
            <person name="Pecrix Y."/>
            <person name="Staton S.E."/>
            <person name="Sallet E."/>
            <person name="Lelandais-Briere C."/>
            <person name="Moreau S."/>
            <person name="Carrere S."/>
            <person name="Blein T."/>
            <person name="Jardinaud M.F."/>
            <person name="Latrasse D."/>
            <person name="Zouine M."/>
            <person name="Zahm M."/>
            <person name="Kreplak J."/>
            <person name="Mayjonade B."/>
            <person name="Satge C."/>
            <person name="Perez M."/>
            <person name="Cauet S."/>
            <person name="Marande W."/>
            <person name="Chantry-Darmon C."/>
            <person name="Lopez-Roques C."/>
            <person name="Bouchez O."/>
            <person name="Berard A."/>
            <person name="Debelle F."/>
            <person name="Munos S."/>
            <person name="Bendahmane A."/>
            <person name="Berges H."/>
            <person name="Niebel A."/>
            <person name="Buitink J."/>
            <person name="Frugier F."/>
            <person name="Benhamed M."/>
            <person name="Crespi M."/>
            <person name="Gouzy J."/>
            <person name="Gamas P."/>
        </authorList>
    </citation>
    <scope>NUCLEOTIDE SEQUENCE [LARGE SCALE GENOMIC DNA]</scope>
    <source>
        <strain evidence="3">cv. Jemalong A17</strain>
    </source>
</reference>
<dbReference type="Gramene" id="rna22357">
    <property type="protein sequence ID" value="RHN60125.1"/>
    <property type="gene ID" value="gene22357"/>
</dbReference>
<feature type="compositionally biased region" description="Polar residues" evidence="1">
    <location>
        <begin position="222"/>
        <end position="242"/>
    </location>
</feature>
<evidence type="ECO:0000313" key="2">
    <source>
        <dbReference type="EMBL" id="RHN60125.1"/>
    </source>
</evidence>
<protein>
    <submittedName>
        <fullName evidence="2">Uncharacterized protein</fullName>
    </submittedName>
</protein>
<accession>A0A396I8Z9</accession>
<sequence length="242" mass="26949">MTNVTTPLLDSAEHNHGNPREPGESHKGPIASVSHLSPLGREDIRPIGEAQLTRVSREELENPTVDDFSEPLQDGVEHDHVSLRELEESPKGANESVPRPFNDAQQDMLQVSDHCHAYQDIDDRPSATLQFYDGNLVHIPDGTTVDTSRRVVDGEMNKGQAHESVLLQRQEVHPSKNIQHGLELCERIREYDARSAAEAAATTDNFVPVLTRNQKKKLKLQTVLSKQPSKSRAQGDNQTHAQ</sequence>